<dbReference type="Proteomes" id="UP000182062">
    <property type="component" value="Unassembled WGS sequence"/>
</dbReference>
<accession>A0A1J6W4S5</accession>
<gene>
    <name evidence="1" type="ORF">BHE18_22120</name>
</gene>
<sequence>MKGRIVHEDSNTRIWLQEFTEPGQHTELLDNFKISREFDMRHRGLMEYYGKDLIAYKKEQKANKKRNEFLRALSHYMTDHLEDDCPPSWQECPATFWEELIFAYLPHYTKIIPKKNYTETFLLQLRTFVRWLDKREGTVFLNLVDDYIKEGTPILKKCEGLLNHLFLKDYPRFHQSDWDYEEDLDRWERNLSKYSRTIDGMFQVSAFADECVVLRDLHTHHTYLTKSLPVNKLSTKTIITGTLGQKSHELIWDWLATINVFPENGEKYIRNFN</sequence>
<protein>
    <submittedName>
        <fullName evidence="1">Uncharacterized protein</fullName>
    </submittedName>
</protein>
<dbReference type="AlphaFoldDB" id="A0A1J6W4S5"/>
<organism evidence="1 2">
    <name type="scientific">Rossellomorea aquimaris</name>
    <dbReference type="NCBI Taxonomy" id="189382"/>
    <lineage>
        <taxon>Bacteria</taxon>
        <taxon>Bacillati</taxon>
        <taxon>Bacillota</taxon>
        <taxon>Bacilli</taxon>
        <taxon>Bacillales</taxon>
        <taxon>Bacillaceae</taxon>
        <taxon>Rossellomorea</taxon>
    </lineage>
</organism>
<evidence type="ECO:0000313" key="1">
    <source>
        <dbReference type="EMBL" id="OIU71596.1"/>
    </source>
</evidence>
<name>A0A1J6W4S5_9BACI</name>
<dbReference type="EMBL" id="MINN01000076">
    <property type="protein sequence ID" value="OIU71596.1"/>
    <property type="molecule type" value="Genomic_DNA"/>
</dbReference>
<dbReference type="OrthoDB" id="2797634at2"/>
<reference evidence="1 2" key="1">
    <citation type="submission" date="2016-09" db="EMBL/GenBank/DDBJ databases">
        <title>Bacillus aquimaris SAMM genome sequence reveals colonization and biosurfactant production capacities.</title>
        <authorList>
            <person name="Waghmode S.R."/>
            <person name="Suryavanshi M.V."/>
        </authorList>
    </citation>
    <scope>NUCLEOTIDE SEQUENCE [LARGE SCALE GENOMIC DNA]</scope>
    <source>
        <strain evidence="1 2">SAMM</strain>
    </source>
</reference>
<proteinExistence type="predicted"/>
<evidence type="ECO:0000313" key="2">
    <source>
        <dbReference type="Proteomes" id="UP000182062"/>
    </source>
</evidence>
<dbReference type="RefSeq" id="WP_071618328.1">
    <property type="nucleotide sequence ID" value="NZ_MINN01000076.1"/>
</dbReference>
<comment type="caution">
    <text evidence="1">The sequence shown here is derived from an EMBL/GenBank/DDBJ whole genome shotgun (WGS) entry which is preliminary data.</text>
</comment>
<keyword evidence="2" id="KW-1185">Reference proteome</keyword>